<proteinExistence type="predicted"/>
<reference evidence="1 2" key="1">
    <citation type="journal article" date="2016" name="Nat. Commun.">
        <title>Thousands of microbial genomes shed light on interconnected biogeochemical processes in an aquifer system.</title>
        <authorList>
            <person name="Anantharaman K."/>
            <person name="Brown C.T."/>
            <person name="Hug L.A."/>
            <person name="Sharon I."/>
            <person name="Castelle C.J."/>
            <person name="Probst A.J."/>
            <person name="Thomas B.C."/>
            <person name="Singh A."/>
            <person name="Wilkins M.J."/>
            <person name="Karaoz U."/>
            <person name="Brodie E.L."/>
            <person name="Williams K.H."/>
            <person name="Hubbard S.S."/>
            <person name="Banfield J.F."/>
        </authorList>
    </citation>
    <scope>NUCLEOTIDE SEQUENCE [LARGE SCALE GENOMIC DNA]</scope>
</reference>
<evidence type="ECO:0008006" key="3">
    <source>
        <dbReference type="Google" id="ProtNLM"/>
    </source>
</evidence>
<dbReference type="AlphaFoldDB" id="A0A1F5BJ81"/>
<organism evidence="1 2">
    <name type="scientific">Candidatus Azambacteria bacterium RIFCSPHIGHO2_02_46_12</name>
    <dbReference type="NCBI Taxonomy" id="1797295"/>
    <lineage>
        <taxon>Bacteria</taxon>
        <taxon>Candidatus Azamiibacteriota</taxon>
    </lineage>
</organism>
<accession>A0A1F5BJ81</accession>
<protein>
    <recommendedName>
        <fullName evidence="3">IrrE N-terminal-like domain-containing protein</fullName>
    </recommendedName>
</protein>
<evidence type="ECO:0000313" key="1">
    <source>
        <dbReference type="EMBL" id="OGD30671.1"/>
    </source>
</evidence>
<dbReference type="EMBL" id="MEYN01000018">
    <property type="protein sequence ID" value="OGD30671.1"/>
    <property type="molecule type" value="Genomic_DNA"/>
</dbReference>
<name>A0A1F5BJ81_9BACT</name>
<gene>
    <name evidence="1" type="ORF">A2W60_03180</name>
</gene>
<evidence type="ECO:0000313" key="2">
    <source>
        <dbReference type="Proteomes" id="UP000179184"/>
    </source>
</evidence>
<comment type="caution">
    <text evidence="1">The sequence shown here is derived from an EMBL/GenBank/DDBJ whole genome shotgun (WGS) entry which is preliminary data.</text>
</comment>
<dbReference type="Proteomes" id="UP000179184">
    <property type="component" value="Unassembled WGS sequence"/>
</dbReference>
<sequence length="135" mass="16318">MPREKRDRKLSSGDWLVNWFFRRFIQILRSEEWQIQMKPNLRYEGEGPSEVLCGMTDFGNNIIYLNPSRKEHPTCDDLAKTLVHELAHILFNSSEDDKFVSHRNIYQIEKIWDRFSENQRKALLSFIPKKYRQKK</sequence>